<protein>
    <submittedName>
        <fullName evidence="3">Putative zinc binding domain-containing protein</fullName>
    </submittedName>
</protein>
<feature type="domain" description="C-methyltransferase" evidence="2">
    <location>
        <begin position="210"/>
        <end position="360"/>
    </location>
</feature>
<dbReference type="InterPro" id="IPR038576">
    <property type="entry name" value="Methyltransf_Zn-bd_dom_put_sf"/>
</dbReference>
<name>A0A1I5HY37_PSUAM</name>
<sequence>MRCRSCRDARGEIVLDLGEQPPWGHMPAAGTPLPDPVSPLRMWLCAACGLAQLETDADAFAEPLGVESREVAEQGDRAVEHLAGEGLVRPGRTVVEFDSPHGETWLSRLTGRGMEALRPDGRAAGRADLVVDLYGLLHEPDQDSALRRRVELLAPGGTLVLQLLTLGTVLRDGQWYDLRHGHYAYWSLPALDAALRRHGLGLHRARRYPMAGGTLVVTARAGAAPDDDTRRLVDEENELGVTDPVRLGRLQHSADGARDLRDWLEDERAAGRTVAGYGAASRAVPLVCRAGLRADLLAAVGDASPGKQGLRMPGTDVPIVAPADLAALRPDRVVLFLPGLAAEMRAALPEIEHAGGRWVVLDPAPRVLEPESSLATG</sequence>
<dbReference type="Pfam" id="PF13489">
    <property type="entry name" value="Methyltransf_23"/>
    <property type="match status" value="1"/>
</dbReference>
<dbReference type="InterPro" id="IPR013630">
    <property type="entry name" value="Methyltransf_Zn-bd_dom_put"/>
</dbReference>
<organism evidence="3 4">
    <name type="scientific">Pseudonocardia ammonioxydans</name>
    <dbReference type="NCBI Taxonomy" id="260086"/>
    <lineage>
        <taxon>Bacteria</taxon>
        <taxon>Bacillati</taxon>
        <taxon>Actinomycetota</taxon>
        <taxon>Actinomycetes</taxon>
        <taxon>Pseudonocardiales</taxon>
        <taxon>Pseudonocardiaceae</taxon>
        <taxon>Pseudonocardia</taxon>
    </lineage>
</organism>
<keyword evidence="4" id="KW-1185">Reference proteome</keyword>
<dbReference type="InterPro" id="IPR029063">
    <property type="entry name" value="SAM-dependent_MTases_sf"/>
</dbReference>
<feature type="domain" description="Methyltransferase putative zinc binding" evidence="1">
    <location>
        <begin position="3"/>
        <end position="57"/>
    </location>
</feature>
<dbReference type="Pfam" id="PF08484">
    <property type="entry name" value="Methyltransf_14"/>
    <property type="match status" value="1"/>
</dbReference>
<reference evidence="3 4" key="1">
    <citation type="submission" date="2016-10" db="EMBL/GenBank/DDBJ databases">
        <authorList>
            <person name="de Groot N.N."/>
        </authorList>
    </citation>
    <scope>NUCLEOTIDE SEQUENCE [LARGE SCALE GENOMIC DNA]</scope>
    <source>
        <strain evidence="3 4">CGMCC 4.1877</strain>
    </source>
</reference>
<evidence type="ECO:0000313" key="4">
    <source>
        <dbReference type="Proteomes" id="UP000199614"/>
    </source>
</evidence>
<evidence type="ECO:0000313" key="3">
    <source>
        <dbReference type="EMBL" id="SFO53173.1"/>
    </source>
</evidence>
<dbReference type="SUPFAM" id="SSF53335">
    <property type="entry name" value="S-adenosyl-L-methionine-dependent methyltransferases"/>
    <property type="match status" value="1"/>
</dbReference>
<evidence type="ECO:0000259" key="1">
    <source>
        <dbReference type="Pfam" id="PF08421"/>
    </source>
</evidence>
<dbReference type="Proteomes" id="UP000199614">
    <property type="component" value="Unassembled WGS sequence"/>
</dbReference>
<accession>A0A1I5HY37</accession>
<dbReference type="Pfam" id="PF08421">
    <property type="entry name" value="Methyltransf_13"/>
    <property type="match status" value="1"/>
</dbReference>
<dbReference type="AlphaFoldDB" id="A0A1I5HY37"/>
<dbReference type="Gene3D" id="6.20.50.110">
    <property type="entry name" value="Methyltransferase, zinc-binding domain"/>
    <property type="match status" value="1"/>
</dbReference>
<dbReference type="EMBL" id="FOUY01000079">
    <property type="protein sequence ID" value="SFO53173.1"/>
    <property type="molecule type" value="Genomic_DNA"/>
</dbReference>
<dbReference type="Gene3D" id="3.40.50.150">
    <property type="entry name" value="Vaccinia Virus protein VP39"/>
    <property type="match status" value="1"/>
</dbReference>
<gene>
    <name evidence="3" type="ORF">SAMN05216207_107914</name>
</gene>
<dbReference type="Gene3D" id="3.40.50.720">
    <property type="entry name" value="NAD(P)-binding Rossmann-like Domain"/>
    <property type="match status" value="1"/>
</dbReference>
<dbReference type="STRING" id="260086.SAMN05216207_107914"/>
<proteinExistence type="predicted"/>
<dbReference type="InterPro" id="IPR013691">
    <property type="entry name" value="MeTrfase_14"/>
</dbReference>
<dbReference type="RefSeq" id="WP_245773960.1">
    <property type="nucleotide sequence ID" value="NZ_FOUY01000079.1"/>
</dbReference>
<evidence type="ECO:0000259" key="2">
    <source>
        <dbReference type="Pfam" id="PF08484"/>
    </source>
</evidence>